<keyword evidence="3" id="KW-1185">Reference proteome</keyword>
<dbReference type="STRING" id="53501.SAMN04488043_106216"/>
<evidence type="ECO:0000313" key="2">
    <source>
        <dbReference type="EMBL" id="CUH68716.1"/>
    </source>
</evidence>
<feature type="region of interest" description="Disordered" evidence="1">
    <location>
        <begin position="1"/>
        <end position="26"/>
    </location>
</feature>
<feature type="compositionally biased region" description="Basic residues" evidence="1">
    <location>
        <begin position="1"/>
        <end position="10"/>
    </location>
</feature>
<reference evidence="2 3" key="1">
    <citation type="submission" date="2015-09" db="EMBL/GenBank/DDBJ databases">
        <authorList>
            <consortium name="Swine Surveillance"/>
        </authorList>
    </citation>
    <scope>NUCLEOTIDE SEQUENCE [LARGE SCALE GENOMIC DNA]</scope>
    <source>
        <strain evidence="2 3">CECT 4357</strain>
    </source>
</reference>
<sequence>MRIFGKKTKSSKTVSGKDDGKRAPKGHVMVVRTMTMPSGKTARVVRKDALDRALARSKDMAAAG</sequence>
<evidence type="ECO:0000313" key="3">
    <source>
        <dbReference type="Proteomes" id="UP000051587"/>
    </source>
</evidence>
<accession>A0A0P1FKS4</accession>
<gene>
    <name evidence="2" type="ORF">TG4357_03755</name>
</gene>
<evidence type="ECO:0000256" key="1">
    <source>
        <dbReference type="SAM" id="MobiDB-lite"/>
    </source>
</evidence>
<dbReference type="Proteomes" id="UP000051587">
    <property type="component" value="Unassembled WGS sequence"/>
</dbReference>
<proteinExistence type="predicted"/>
<protein>
    <submittedName>
        <fullName evidence="2">Uncharacterized protein</fullName>
    </submittedName>
</protein>
<dbReference type="EMBL" id="CYSA01000028">
    <property type="protein sequence ID" value="CUH68716.1"/>
    <property type="molecule type" value="Genomic_DNA"/>
</dbReference>
<organism evidence="2 3">
    <name type="scientific">Thalassovita gelatinovora</name>
    <name type="common">Thalassobius gelatinovorus</name>
    <dbReference type="NCBI Taxonomy" id="53501"/>
    <lineage>
        <taxon>Bacteria</taxon>
        <taxon>Pseudomonadati</taxon>
        <taxon>Pseudomonadota</taxon>
        <taxon>Alphaproteobacteria</taxon>
        <taxon>Rhodobacterales</taxon>
        <taxon>Roseobacteraceae</taxon>
        <taxon>Thalassovita</taxon>
    </lineage>
</organism>
<dbReference type="AlphaFoldDB" id="A0A0P1FKS4"/>
<name>A0A0P1FKS4_THAGE</name>